<gene>
    <name evidence="7" type="ORF">DSM107010_24060</name>
</gene>
<feature type="transmembrane region" description="Helical" evidence="5">
    <location>
        <begin position="21"/>
        <end position="40"/>
    </location>
</feature>
<keyword evidence="4 5" id="KW-0472">Membrane</keyword>
<dbReference type="Pfam" id="PF05154">
    <property type="entry name" value="TM2"/>
    <property type="match status" value="1"/>
</dbReference>
<keyword evidence="8" id="KW-1185">Reference proteome</keyword>
<dbReference type="EMBL" id="RSCK01000015">
    <property type="protein sequence ID" value="RUT12396.1"/>
    <property type="molecule type" value="Genomic_DNA"/>
</dbReference>
<comment type="caution">
    <text evidence="7">The sequence shown here is derived from an EMBL/GenBank/DDBJ whole genome shotgun (WGS) entry which is preliminary data.</text>
</comment>
<evidence type="ECO:0000259" key="6">
    <source>
        <dbReference type="Pfam" id="PF05154"/>
    </source>
</evidence>
<dbReference type="GO" id="GO:0016020">
    <property type="term" value="C:membrane"/>
    <property type="evidence" value="ECO:0007669"/>
    <property type="project" value="UniProtKB-SubCell"/>
</dbReference>
<feature type="transmembrane region" description="Helical" evidence="5">
    <location>
        <begin position="47"/>
        <end position="66"/>
    </location>
</feature>
<dbReference type="InterPro" id="IPR007829">
    <property type="entry name" value="TM2"/>
</dbReference>
<dbReference type="AlphaFoldDB" id="A0AB37UM02"/>
<evidence type="ECO:0000256" key="4">
    <source>
        <dbReference type="ARBA" id="ARBA00023136"/>
    </source>
</evidence>
<evidence type="ECO:0000256" key="1">
    <source>
        <dbReference type="ARBA" id="ARBA00004141"/>
    </source>
</evidence>
<evidence type="ECO:0000256" key="2">
    <source>
        <dbReference type="ARBA" id="ARBA00022692"/>
    </source>
</evidence>
<keyword evidence="2 5" id="KW-0812">Transmembrane</keyword>
<name>A0AB37UM02_9CYAN</name>
<protein>
    <recommendedName>
        <fullName evidence="6">TM2 domain-containing protein</fullName>
    </recommendedName>
</protein>
<feature type="transmembrane region" description="Helical" evidence="5">
    <location>
        <begin position="78"/>
        <end position="101"/>
    </location>
</feature>
<evidence type="ECO:0000313" key="8">
    <source>
        <dbReference type="Proteomes" id="UP000282574"/>
    </source>
</evidence>
<accession>A0AB37UM02</accession>
<evidence type="ECO:0000313" key="7">
    <source>
        <dbReference type="EMBL" id="RUT12396.1"/>
    </source>
</evidence>
<proteinExistence type="predicted"/>
<comment type="subcellular location">
    <subcellularLocation>
        <location evidence="1">Membrane</location>
        <topology evidence="1">Multi-pass membrane protein</topology>
    </subcellularLocation>
</comment>
<dbReference type="RefSeq" id="WP_158631779.1">
    <property type="nucleotide sequence ID" value="NZ_RSCK01000015.1"/>
</dbReference>
<dbReference type="Proteomes" id="UP000282574">
    <property type="component" value="Unassembled WGS sequence"/>
</dbReference>
<feature type="domain" description="TM2" evidence="6">
    <location>
        <begin position="17"/>
        <end position="58"/>
    </location>
</feature>
<reference evidence="7 8" key="1">
    <citation type="journal article" date="2019" name="Genome Biol. Evol.">
        <title>Day and night: Metabolic profiles and evolutionary relationships of six axenic non-marine cyanobacteria.</title>
        <authorList>
            <person name="Will S.E."/>
            <person name="Henke P."/>
            <person name="Boedeker C."/>
            <person name="Huang S."/>
            <person name="Brinkmann H."/>
            <person name="Rohde M."/>
            <person name="Jarek M."/>
            <person name="Friedl T."/>
            <person name="Seufert S."/>
            <person name="Schumacher M."/>
            <person name="Overmann J."/>
            <person name="Neumann-Schaal M."/>
            <person name="Petersen J."/>
        </authorList>
    </citation>
    <scope>NUCLEOTIDE SEQUENCE [LARGE SCALE GENOMIC DNA]</scope>
    <source>
        <strain evidence="7 8">SAG 39.79</strain>
    </source>
</reference>
<evidence type="ECO:0000256" key="3">
    <source>
        <dbReference type="ARBA" id="ARBA00022989"/>
    </source>
</evidence>
<sequence>MTDRELIIFNAELERKRKSTATAYILYFILGSIGGHKFYIGKPFIGFLYLLLLSLSTLLILGGAASTIDSSTADDASLILGLGLFPFGLLGLMLFIDLFTIPGQIKKQEERVRSKLLTQLVSSKA</sequence>
<keyword evidence="3 5" id="KW-1133">Transmembrane helix</keyword>
<organism evidence="7 8">
    <name type="scientific">Chroococcidiopsis cubana SAG 39.79</name>
    <dbReference type="NCBI Taxonomy" id="388085"/>
    <lineage>
        <taxon>Bacteria</taxon>
        <taxon>Bacillati</taxon>
        <taxon>Cyanobacteriota</taxon>
        <taxon>Cyanophyceae</taxon>
        <taxon>Chroococcidiopsidales</taxon>
        <taxon>Chroococcidiopsidaceae</taxon>
        <taxon>Chroococcidiopsis</taxon>
    </lineage>
</organism>
<evidence type="ECO:0000256" key="5">
    <source>
        <dbReference type="SAM" id="Phobius"/>
    </source>
</evidence>